<evidence type="ECO:0000256" key="2">
    <source>
        <dbReference type="ARBA" id="ARBA00023002"/>
    </source>
</evidence>
<dbReference type="Proteomes" id="UP000295636">
    <property type="component" value="Unassembled WGS sequence"/>
</dbReference>
<evidence type="ECO:0000313" key="3">
    <source>
        <dbReference type="EMBL" id="TDF88861.1"/>
    </source>
</evidence>
<dbReference type="InterPro" id="IPR043143">
    <property type="entry name" value="Mal/L-sulf/L-lact_DH-like_NADP"/>
</dbReference>
<dbReference type="Gene3D" id="3.30.1370.60">
    <property type="entry name" value="Hypothetical oxidoreductase yiak, domain 2"/>
    <property type="match status" value="2"/>
</dbReference>
<reference evidence="3 4" key="1">
    <citation type="submission" date="2019-03" db="EMBL/GenBank/DDBJ databases">
        <title>This is whole genome sequence of Paenibacillus sp MS74 strain.</title>
        <authorList>
            <person name="Trinh H.N."/>
        </authorList>
    </citation>
    <scope>NUCLEOTIDE SEQUENCE [LARGE SCALE GENOMIC DNA]</scope>
    <source>
        <strain evidence="3 4">MS74</strain>
    </source>
</reference>
<dbReference type="Pfam" id="PF02615">
    <property type="entry name" value="Ldh_2"/>
    <property type="match status" value="1"/>
</dbReference>
<comment type="similarity">
    <text evidence="1">Belongs to the LDH2/MDH2 oxidoreductase family.</text>
</comment>
<dbReference type="InterPro" id="IPR036111">
    <property type="entry name" value="Mal/L-sulfo/L-lacto_DH-like_sf"/>
</dbReference>
<evidence type="ECO:0000313" key="4">
    <source>
        <dbReference type="Proteomes" id="UP000295636"/>
    </source>
</evidence>
<gene>
    <name evidence="3" type="ORF">E1757_35120</name>
</gene>
<accession>A0A4R5K6H3</accession>
<keyword evidence="2" id="KW-0560">Oxidoreductase</keyword>
<evidence type="ECO:0000256" key="1">
    <source>
        <dbReference type="ARBA" id="ARBA00006056"/>
    </source>
</evidence>
<dbReference type="RefSeq" id="WP_133237072.1">
    <property type="nucleotide sequence ID" value="NZ_SMRT01000040.1"/>
</dbReference>
<dbReference type="EMBL" id="SMRT01000040">
    <property type="protein sequence ID" value="TDF88861.1"/>
    <property type="molecule type" value="Genomic_DNA"/>
</dbReference>
<comment type="caution">
    <text evidence="3">The sequence shown here is derived from an EMBL/GenBank/DDBJ whole genome shotgun (WGS) entry which is preliminary data.</text>
</comment>
<name>A0A4R5K6H3_9BACL</name>
<dbReference type="AlphaFoldDB" id="A0A4R5K6H3"/>
<sequence length="315" mass="34702">MKGVETVPILVEEMRAWSREVLGKWVEDEFVVETWADIALNLDLIEDFSRGNARLESIVERIRNGVISRRLEITTEQITPLSARVYSTYRNWPDEVARKGAMLAASIADTHGIGVVAVPKPNIIGEGLMQVLAAGQIGLILTQNNPMMNMGISDENLIGNNPLAICAPGEPPFLFDGSFCAHNRFVYGRLLKDDHGNVSYPPLGGLKGLHMALGMEFLAGALTGGFFGNAPGKPWGEGAVIMAFSSKLFNAEGMQAQTREYLQSFHTYPGHHSFELRKQVLDRGWIEYPQEVYELFCRVSNQSGVSMLNIASVGM</sequence>
<dbReference type="OrthoDB" id="9769447at2"/>
<dbReference type="PANTHER" id="PTHR11091:SF0">
    <property type="entry name" value="MALATE DEHYDROGENASE"/>
    <property type="match status" value="1"/>
</dbReference>
<organism evidence="3 4">
    <name type="scientific">Paenibacillus piri</name>
    <dbReference type="NCBI Taxonomy" id="2547395"/>
    <lineage>
        <taxon>Bacteria</taxon>
        <taxon>Bacillati</taxon>
        <taxon>Bacillota</taxon>
        <taxon>Bacilli</taxon>
        <taxon>Bacillales</taxon>
        <taxon>Paenibacillaceae</taxon>
        <taxon>Paenibacillus</taxon>
    </lineage>
</organism>
<dbReference type="SUPFAM" id="SSF89733">
    <property type="entry name" value="L-sulfolactate dehydrogenase-like"/>
    <property type="match status" value="1"/>
</dbReference>
<dbReference type="InterPro" id="IPR003767">
    <property type="entry name" value="Malate/L-lactate_DH-like"/>
</dbReference>
<dbReference type="GO" id="GO:0016491">
    <property type="term" value="F:oxidoreductase activity"/>
    <property type="evidence" value="ECO:0007669"/>
    <property type="project" value="UniProtKB-KW"/>
</dbReference>
<protein>
    <submittedName>
        <fullName evidence="3">Uncharacterized protein</fullName>
    </submittedName>
</protein>
<proteinExistence type="inferred from homology"/>
<dbReference type="PANTHER" id="PTHR11091">
    <property type="entry name" value="OXIDOREDUCTASE-RELATED"/>
    <property type="match status" value="1"/>
</dbReference>
<keyword evidence="4" id="KW-1185">Reference proteome</keyword>